<evidence type="ECO:0000313" key="5">
    <source>
        <dbReference type="Proteomes" id="UP000578112"/>
    </source>
</evidence>
<protein>
    <recommendedName>
        <fullName evidence="3">GH18 domain-containing protein</fullName>
    </recommendedName>
</protein>
<dbReference type="RefSeq" id="WP_377885264.1">
    <property type="nucleotide sequence ID" value="NZ_JACHNH010000001.1"/>
</dbReference>
<gene>
    <name evidence="4" type="ORF">BJ971_000659</name>
</gene>
<dbReference type="InterPro" id="IPR052750">
    <property type="entry name" value="GH18_Chitinase"/>
</dbReference>
<dbReference type="CDD" id="cd06543">
    <property type="entry name" value="GH18_PF-ChiA-like"/>
    <property type="match status" value="1"/>
</dbReference>
<dbReference type="InterPro" id="IPR017853">
    <property type="entry name" value="GH"/>
</dbReference>
<dbReference type="GO" id="GO:0005576">
    <property type="term" value="C:extracellular region"/>
    <property type="evidence" value="ECO:0007669"/>
    <property type="project" value="InterPro"/>
</dbReference>
<dbReference type="SUPFAM" id="SSF51055">
    <property type="entry name" value="Carbohydrate binding domain"/>
    <property type="match status" value="1"/>
</dbReference>
<dbReference type="InterPro" id="IPR001223">
    <property type="entry name" value="Glyco_hydro18_cat"/>
</dbReference>
<keyword evidence="1" id="KW-0378">Hydrolase</keyword>
<evidence type="ECO:0000256" key="1">
    <source>
        <dbReference type="ARBA" id="ARBA00022801"/>
    </source>
</evidence>
<dbReference type="AlphaFoldDB" id="A0A7W7MML2"/>
<dbReference type="CDD" id="cd12215">
    <property type="entry name" value="ChiC_BD"/>
    <property type="match status" value="1"/>
</dbReference>
<dbReference type="PANTHER" id="PTHR42976">
    <property type="entry name" value="BIFUNCTIONAL CHITINASE/LYSOZYME-RELATED"/>
    <property type="match status" value="1"/>
</dbReference>
<evidence type="ECO:0000259" key="3">
    <source>
        <dbReference type="PROSITE" id="PS51910"/>
    </source>
</evidence>
<dbReference type="Gene3D" id="2.10.10.20">
    <property type="entry name" value="Carbohydrate-binding module superfamily 5/12"/>
    <property type="match status" value="1"/>
</dbReference>
<dbReference type="SMART" id="SM00495">
    <property type="entry name" value="ChtBD3"/>
    <property type="match status" value="1"/>
</dbReference>
<dbReference type="Proteomes" id="UP000578112">
    <property type="component" value="Unassembled WGS sequence"/>
</dbReference>
<feature type="chain" id="PRO_5038875709" description="GH18 domain-containing protein" evidence="2">
    <location>
        <begin position="33"/>
        <end position="396"/>
    </location>
</feature>
<feature type="domain" description="GH18" evidence="3">
    <location>
        <begin position="110"/>
        <end position="396"/>
    </location>
</feature>
<accession>A0A7W7MML2</accession>
<keyword evidence="5" id="KW-1185">Reference proteome</keyword>
<evidence type="ECO:0000313" key="4">
    <source>
        <dbReference type="EMBL" id="MBB4760103.1"/>
    </source>
</evidence>
<keyword evidence="2" id="KW-0732">Signal</keyword>
<evidence type="ECO:0000256" key="2">
    <source>
        <dbReference type="SAM" id="SignalP"/>
    </source>
</evidence>
<feature type="signal peptide" evidence="2">
    <location>
        <begin position="1"/>
        <end position="32"/>
    </location>
</feature>
<dbReference type="GO" id="GO:0004553">
    <property type="term" value="F:hydrolase activity, hydrolyzing O-glycosyl compounds"/>
    <property type="evidence" value="ECO:0007669"/>
    <property type="project" value="InterPro"/>
</dbReference>
<dbReference type="PANTHER" id="PTHR42976:SF1">
    <property type="entry name" value="GH18 DOMAIN-CONTAINING PROTEIN-RELATED"/>
    <property type="match status" value="1"/>
</dbReference>
<name>A0A7W7MML2_9ACTN</name>
<dbReference type="InterPro" id="IPR036573">
    <property type="entry name" value="CBM_sf_5/12"/>
</dbReference>
<sequence>MRLKKLYPAVLAMTLAVAGVGATVVLAPGASAAAACAPAWNSTAVYVKDNQASQNGHNYTAKWWNQNESPATHSGQWDVWIDNGTCGGTTPPTTPPTTGPTTPPTGTKMAAAPYIYPGWGNPPAPSTVVNATGIRSFTMAFVLANGCNPVWDGEGGLTGGVHESTINAIKAAGATVVPSIGGWQGNKLGPNCATPEALAGAYQRVINAFGLTAIDIDIENYDEFENYTVADRIVGALKIIKQNNPGVKTILTFGTTTTGPNSHGVRLINQTRALGANIDIYTIMPFDFGGGANMYTSTVNASEGLKNQLKSTFGWSDAQAYAHMGISGMNGLSDQQEVTTPATWTQIRDYAKSKNLARFSFWAVNRDRGCPGGGVVSNCSGIAQSDWEFTRISAGF</sequence>
<proteinExistence type="predicted"/>
<dbReference type="InterPro" id="IPR003610">
    <property type="entry name" value="CBM5/12"/>
</dbReference>
<dbReference type="GO" id="GO:0005975">
    <property type="term" value="P:carbohydrate metabolic process"/>
    <property type="evidence" value="ECO:0007669"/>
    <property type="project" value="InterPro"/>
</dbReference>
<dbReference type="Gene3D" id="3.20.20.80">
    <property type="entry name" value="Glycosidases"/>
    <property type="match status" value="1"/>
</dbReference>
<dbReference type="PROSITE" id="PS51910">
    <property type="entry name" value="GH18_2"/>
    <property type="match status" value="1"/>
</dbReference>
<dbReference type="SUPFAM" id="SSF51445">
    <property type="entry name" value="(Trans)glycosidases"/>
    <property type="match status" value="1"/>
</dbReference>
<dbReference type="GO" id="GO:0030246">
    <property type="term" value="F:carbohydrate binding"/>
    <property type="evidence" value="ECO:0007669"/>
    <property type="project" value="InterPro"/>
</dbReference>
<dbReference type="EMBL" id="JACHNH010000001">
    <property type="protein sequence ID" value="MBB4760103.1"/>
    <property type="molecule type" value="Genomic_DNA"/>
</dbReference>
<reference evidence="4 5" key="1">
    <citation type="submission" date="2020-08" db="EMBL/GenBank/DDBJ databases">
        <title>Sequencing the genomes of 1000 actinobacteria strains.</title>
        <authorList>
            <person name="Klenk H.-P."/>
        </authorList>
    </citation>
    <scope>NUCLEOTIDE SEQUENCE [LARGE SCALE GENOMIC DNA]</scope>
    <source>
        <strain evidence="4 5">DSM 43149</strain>
    </source>
</reference>
<comment type="caution">
    <text evidence="4">The sequence shown here is derived from an EMBL/GenBank/DDBJ whole genome shotgun (WGS) entry which is preliminary data.</text>
</comment>
<organism evidence="4 5">
    <name type="scientific">Actinoplanes digitatis</name>
    <dbReference type="NCBI Taxonomy" id="1868"/>
    <lineage>
        <taxon>Bacteria</taxon>
        <taxon>Bacillati</taxon>
        <taxon>Actinomycetota</taxon>
        <taxon>Actinomycetes</taxon>
        <taxon>Micromonosporales</taxon>
        <taxon>Micromonosporaceae</taxon>
        <taxon>Actinoplanes</taxon>
    </lineage>
</organism>